<organism evidence="2 3">
    <name type="scientific">Parvibium lacunae</name>
    <dbReference type="NCBI Taxonomy" id="1888893"/>
    <lineage>
        <taxon>Bacteria</taxon>
        <taxon>Pseudomonadati</taxon>
        <taxon>Pseudomonadota</taxon>
        <taxon>Betaproteobacteria</taxon>
        <taxon>Burkholderiales</taxon>
        <taxon>Alcaligenaceae</taxon>
        <taxon>Parvibium</taxon>
    </lineage>
</organism>
<proteinExistence type="predicted"/>
<accession>A0A368KZD9</accession>
<dbReference type="EMBL" id="QPGB01000007">
    <property type="protein sequence ID" value="RCS56492.1"/>
    <property type="molecule type" value="Genomic_DNA"/>
</dbReference>
<name>A0A368KZD9_9BURK</name>
<sequence>MPDTCGLKRTAPHRFCWLVIRSRIIHNNICYNIHLERFVQSSKTSLRLTQVGNSVGVVLPKELLARLKLEKGDTVFVTETPEGFTITPYDPSFAEQMEIGRQLMRENRAVLHELAK</sequence>
<dbReference type="OrthoDB" id="5459182at2"/>
<dbReference type="InterPro" id="IPR007159">
    <property type="entry name" value="SpoVT-AbrB_dom"/>
</dbReference>
<dbReference type="Pfam" id="PF04014">
    <property type="entry name" value="MazE_antitoxin"/>
    <property type="match status" value="1"/>
</dbReference>
<reference evidence="2 3" key="1">
    <citation type="journal article" date="2018" name="Int. J. Syst. Evol. Microbiol.">
        <title>Parvibium lacunae gen. nov., sp. nov., a new member of the family Alcaligenaceae isolated from a freshwater pond.</title>
        <authorList>
            <person name="Chen W.M."/>
            <person name="Xie P.B."/>
            <person name="Hsu M.Y."/>
            <person name="Sheu S.Y."/>
        </authorList>
    </citation>
    <scope>NUCLEOTIDE SEQUENCE [LARGE SCALE GENOMIC DNA]</scope>
    <source>
        <strain evidence="2 3">KMB9</strain>
    </source>
</reference>
<gene>
    <name evidence="2" type="ORF">DU000_12260</name>
</gene>
<dbReference type="Gene3D" id="2.10.260.10">
    <property type="match status" value="1"/>
</dbReference>
<feature type="domain" description="SpoVT-AbrB" evidence="1">
    <location>
        <begin position="49"/>
        <end position="94"/>
    </location>
</feature>
<dbReference type="SUPFAM" id="SSF89447">
    <property type="entry name" value="AbrB/MazE/MraZ-like"/>
    <property type="match status" value="1"/>
</dbReference>
<protein>
    <submittedName>
        <fullName evidence="2">AbrB/MazE/SpoVT family DNA-binding domain-containing protein</fullName>
    </submittedName>
</protein>
<evidence type="ECO:0000259" key="1">
    <source>
        <dbReference type="SMART" id="SM00966"/>
    </source>
</evidence>
<keyword evidence="2" id="KW-0238">DNA-binding</keyword>
<dbReference type="NCBIfam" id="TIGR02609">
    <property type="entry name" value="doc_partner"/>
    <property type="match status" value="1"/>
</dbReference>
<dbReference type="AlphaFoldDB" id="A0A368KZD9"/>
<dbReference type="InterPro" id="IPR013432">
    <property type="entry name" value="Doc_partner"/>
</dbReference>
<dbReference type="SMART" id="SM00966">
    <property type="entry name" value="SpoVT_AbrB"/>
    <property type="match status" value="1"/>
</dbReference>
<keyword evidence="3" id="KW-1185">Reference proteome</keyword>
<evidence type="ECO:0000313" key="3">
    <source>
        <dbReference type="Proteomes" id="UP000252357"/>
    </source>
</evidence>
<dbReference type="GO" id="GO:0003677">
    <property type="term" value="F:DNA binding"/>
    <property type="evidence" value="ECO:0007669"/>
    <property type="project" value="UniProtKB-KW"/>
</dbReference>
<dbReference type="Proteomes" id="UP000252357">
    <property type="component" value="Unassembled WGS sequence"/>
</dbReference>
<comment type="caution">
    <text evidence="2">The sequence shown here is derived from an EMBL/GenBank/DDBJ whole genome shotgun (WGS) entry which is preliminary data.</text>
</comment>
<evidence type="ECO:0000313" key="2">
    <source>
        <dbReference type="EMBL" id="RCS56492.1"/>
    </source>
</evidence>
<dbReference type="InterPro" id="IPR037914">
    <property type="entry name" value="SpoVT-AbrB_sf"/>
</dbReference>